<evidence type="ECO:0000256" key="1">
    <source>
        <dbReference type="SAM" id="Phobius"/>
    </source>
</evidence>
<organism evidence="2 3">
    <name type="scientific">Pedobacter cryoconitis</name>
    <dbReference type="NCBI Taxonomy" id="188932"/>
    <lineage>
        <taxon>Bacteria</taxon>
        <taxon>Pseudomonadati</taxon>
        <taxon>Bacteroidota</taxon>
        <taxon>Sphingobacteriia</taxon>
        <taxon>Sphingobacteriales</taxon>
        <taxon>Sphingobacteriaceae</taxon>
        <taxon>Pedobacter</taxon>
    </lineage>
</organism>
<accession>A0A7X0J8A1</accession>
<dbReference type="RefSeq" id="WP_184628745.1">
    <property type="nucleotide sequence ID" value="NZ_JACHCC010000014.1"/>
</dbReference>
<name>A0A7X0J8A1_9SPHI</name>
<sequence>MNYNRWYPVKVWLAGAAPAGFCMGLIKTTLNDFTPAFITSFLFILVSLPFFLVFSVVFLILKKMSLSFKKAKLILILITSVCIAVPLTGQFSLDSSLKSSIIAWFVIPLVCCLPFVAGILYFEIDGVKRSEEQII</sequence>
<reference evidence="2 3" key="1">
    <citation type="submission" date="2020-08" db="EMBL/GenBank/DDBJ databases">
        <title>Genomic Encyclopedia of Type Strains, Phase IV (KMG-V): Genome sequencing to study the core and pangenomes of soil and plant-associated prokaryotes.</title>
        <authorList>
            <person name="Whitman W."/>
        </authorList>
    </citation>
    <scope>NUCLEOTIDE SEQUENCE [LARGE SCALE GENOMIC DNA]</scope>
    <source>
        <strain evidence="2 3">M2T3</strain>
    </source>
</reference>
<feature type="transmembrane region" description="Helical" evidence="1">
    <location>
        <begin position="36"/>
        <end position="61"/>
    </location>
</feature>
<evidence type="ECO:0000313" key="3">
    <source>
        <dbReference type="Proteomes" id="UP000521017"/>
    </source>
</evidence>
<dbReference type="AlphaFoldDB" id="A0A7X0J8A1"/>
<comment type="caution">
    <text evidence="2">The sequence shown here is derived from an EMBL/GenBank/DDBJ whole genome shotgun (WGS) entry which is preliminary data.</text>
</comment>
<gene>
    <name evidence="2" type="ORF">HDF25_004677</name>
</gene>
<feature type="transmembrane region" description="Helical" evidence="1">
    <location>
        <begin position="12"/>
        <end position="30"/>
    </location>
</feature>
<keyword evidence="1" id="KW-1133">Transmembrane helix</keyword>
<keyword evidence="1" id="KW-0812">Transmembrane</keyword>
<keyword evidence="1" id="KW-0472">Membrane</keyword>
<feature type="transmembrane region" description="Helical" evidence="1">
    <location>
        <begin position="101"/>
        <end position="122"/>
    </location>
</feature>
<dbReference type="Proteomes" id="UP000521017">
    <property type="component" value="Unassembled WGS sequence"/>
</dbReference>
<feature type="transmembrane region" description="Helical" evidence="1">
    <location>
        <begin position="73"/>
        <end position="89"/>
    </location>
</feature>
<evidence type="ECO:0000313" key="2">
    <source>
        <dbReference type="EMBL" id="MBB6502494.1"/>
    </source>
</evidence>
<proteinExistence type="predicted"/>
<dbReference type="EMBL" id="JACHCC010000014">
    <property type="protein sequence ID" value="MBB6502494.1"/>
    <property type="molecule type" value="Genomic_DNA"/>
</dbReference>
<protein>
    <submittedName>
        <fullName evidence="2">Uncharacterized protein</fullName>
    </submittedName>
</protein>